<accession>A0A2P2FIT7</accession>
<evidence type="ECO:0000256" key="2">
    <source>
        <dbReference type="ARBA" id="ARBA00005995"/>
    </source>
</evidence>
<dbReference type="EMBL" id="JFBM01000041">
    <property type="protein sequence ID" value="KFU76643.1"/>
    <property type="molecule type" value="Genomic_DNA"/>
</dbReference>
<dbReference type="Proteomes" id="UP000256220">
    <property type="component" value="Unassembled WGS sequence"/>
</dbReference>
<keyword evidence="7" id="KW-1185">Reference proteome</keyword>
<dbReference type="AlphaFoldDB" id="A0A2P2FIT7"/>
<dbReference type="GO" id="GO:0004497">
    <property type="term" value="F:monooxygenase activity"/>
    <property type="evidence" value="ECO:0007669"/>
    <property type="project" value="UniProtKB-KW"/>
</dbReference>
<comment type="caution">
    <text evidence="6">The sequence shown here is derived from an EMBL/GenBank/DDBJ whole genome shotgun (WGS) entry which is preliminary data.</text>
</comment>
<comment type="cofactor">
    <cofactor evidence="1">
        <name>FAD</name>
        <dbReference type="ChEBI" id="CHEBI:57692"/>
    </cofactor>
</comment>
<feature type="binding site" evidence="4">
    <location>
        <position position="427"/>
    </location>
    <ligand>
        <name>FAD</name>
        <dbReference type="ChEBI" id="CHEBI:57692"/>
    </ligand>
</feature>
<protein>
    <submittedName>
        <fullName evidence="6">Monooxygenase</fullName>
    </submittedName>
</protein>
<evidence type="ECO:0000259" key="5">
    <source>
        <dbReference type="Pfam" id="PF01593"/>
    </source>
</evidence>
<feature type="domain" description="Amine oxidase" evidence="5">
    <location>
        <begin position="23"/>
        <end position="450"/>
    </location>
</feature>
<dbReference type="Pfam" id="PF01593">
    <property type="entry name" value="Amino_oxidase"/>
    <property type="match status" value="1"/>
</dbReference>
<dbReference type="InterPro" id="IPR002937">
    <property type="entry name" value="Amino_oxidase"/>
</dbReference>
<dbReference type="PANTHER" id="PTHR43563:SF1">
    <property type="entry name" value="AMINE OXIDASE [FLAVIN-CONTAINING] B"/>
    <property type="match status" value="1"/>
</dbReference>
<evidence type="ECO:0000313" key="6">
    <source>
        <dbReference type="EMBL" id="KFU76643.1"/>
    </source>
</evidence>
<dbReference type="InterPro" id="IPR036188">
    <property type="entry name" value="FAD/NAD-bd_sf"/>
</dbReference>
<feature type="binding site" evidence="4">
    <location>
        <position position="242"/>
    </location>
    <ligand>
        <name>FAD</name>
        <dbReference type="ChEBI" id="CHEBI:57692"/>
    </ligand>
</feature>
<evidence type="ECO:0000256" key="4">
    <source>
        <dbReference type="PIRSR" id="PIRSR601613-1"/>
    </source>
</evidence>
<gene>
    <name evidence="6" type="ORF">BB31_34965</name>
</gene>
<sequence>MSNPRAPRSKTGSVDVVIVGAGFAGLSAAERLVSMGRSVLVLEGRDRVGGRSLSGEVAGVRVDLGATWVSRRHTAIRDLANRAGCTTIGQFSQGRNVLWAAGRRRTYRGTIPTVSPAALVDMARVQLALNKLVASIDVDAAWNSPEAGRFDAISFGEWLDRKNALPATRTLMTIVSKVQWGCSPGDVSLLHALRYIRAAGGVDHMLDVEGGQQQERYAETTQEIAKRVAERLGDRVVLGTPVRRISQNGTGVTIRTDSAEIKAKYAIVTVATAHRAEIDFDPALPEQAEGLAKTWRMGVLSKAFVAYDKPFWRADGLSGEALTDTGAVFITFDVSPDATGPGVLMAFCDPRVFDGFDLEHRRSRVIQQLVQLYGTRASVPIDYLDHCWGEEPFAPGGPNPAVAPYATTSYGPALTEPHGRVHWAGTETAGEWAGTMNGAVLTGQRAAERVAAAVARESREVAV</sequence>
<evidence type="ECO:0000313" key="7">
    <source>
        <dbReference type="Proteomes" id="UP000256220"/>
    </source>
</evidence>
<reference evidence="6 7" key="1">
    <citation type="journal article" date="2014" name="Genome Announc.">
        <title>Draft Genome Sequence of Amycolatopsis lurida NRRL 2430, Producer of the Glycopeptide Family Antibiotic Ristocetin.</title>
        <authorList>
            <person name="Kwun M.J."/>
            <person name="Hong H.J."/>
        </authorList>
    </citation>
    <scope>NUCLEOTIDE SEQUENCE [LARGE SCALE GENOMIC DNA]</scope>
    <source>
        <strain evidence="6 7">NRRL 2430</strain>
    </source>
</reference>
<feature type="binding site" evidence="4">
    <location>
        <position position="347"/>
    </location>
    <ligand>
        <name>substrate</name>
    </ligand>
</feature>
<dbReference type="PANTHER" id="PTHR43563">
    <property type="entry name" value="AMINE OXIDASE"/>
    <property type="match status" value="1"/>
</dbReference>
<comment type="similarity">
    <text evidence="2">Belongs to the flavin monoamine oxidase family.</text>
</comment>
<dbReference type="Gene3D" id="3.50.50.60">
    <property type="entry name" value="FAD/NAD(P)-binding domain"/>
    <property type="match status" value="1"/>
</dbReference>
<proteinExistence type="inferred from homology"/>
<dbReference type="SUPFAM" id="SSF54373">
    <property type="entry name" value="FAD-linked reductases, C-terminal domain"/>
    <property type="match status" value="1"/>
</dbReference>
<name>A0A2P2FIT7_AMYLU</name>
<dbReference type="InterPro" id="IPR050703">
    <property type="entry name" value="Flavin_MAO"/>
</dbReference>
<dbReference type="PRINTS" id="PR00757">
    <property type="entry name" value="AMINEOXDASEF"/>
</dbReference>
<dbReference type="SUPFAM" id="SSF51905">
    <property type="entry name" value="FAD/NAD(P)-binding domain"/>
    <property type="match status" value="1"/>
</dbReference>
<keyword evidence="6" id="KW-0503">Monooxygenase</keyword>
<organism evidence="6 7">
    <name type="scientific">Amycolatopsis lurida NRRL 2430</name>
    <dbReference type="NCBI Taxonomy" id="1460371"/>
    <lineage>
        <taxon>Bacteria</taxon>
        <taxon>Bacillati</taxon>
        <taxon>Actinomycetota</taxon>
        <taxon>Actinomycetes</taxon>
        <taxon>Pseudonocardiales</taxon>
        <taxon>Pseudonocardiaceae</taxon>
        <taxon>Amycolatopsis</taxon>
    </lineage>
</organism>
<evidence type="ECO:0000256" key="3">
    <source>
        <dbReference type="ARBA" id="ARBA00023002"/>
    </source>
</evidence>
<evidence type="ECO:0000256" key="1">
    <source>
        <dbReference type="ARBA" id="ARBA00001974"/>
    </source>
</evidence>
<dbReference type="InterPro" id="IPR001613">
    <property type="entry name" value="Flavin_amine_oxidase"/>
</dbReference>
<keyword evidence="3" id="KW-0560">Oxidoreductase</keyword>
<dbReference type="RefSeq" id="WP_034320856.1">
    <property type="nucleotide sequence ID" value="NZ_JFBM01000041.1"/>
</dbReference>